<name>A0ABN7WNE9_GIGMA</name>
<comment type="caution">
    <text evidence="1">The sequence shown here is derived from an EMBL/GenBank/DDBJ whole genome shotgun (WGS) entry which is preliminary data.</text>
</comment>
<organism evidence="1 2">
    <name type="scientific">Gigaspora margarita</name>
    <dbReference type="NCBI Taxonomy" id="4874"/>
    <lineage>
        <taxon>Eukaryota</taxon>
        <taxon>Fungi</taxon>
        <taxon>Fungi incertae sedis</taxon>
        <taxon>Mucoromycota</taxon>
        <taxon>Glomeromycotina</taxon>
        <taxon>Glomeromycetes</taxon>
        <taxon>Diversisporales</taxon>
        <taxon>Gigasporaceae</taxon>
        <taxon>Gigaspora</taxon>
    </lineage>
</organism>
<proteinExistence type="predicted"/>
<accession>A0ABN7WNE9</accession>
<dbReference type="EMBL" id="CAJVQB010053445">
    <property type="protein sequence ID" value="CAG8836377.1"/>
    <property type="molecule type" value="Genomic_DNA"/>
</dbReference>
<feature type="non-terminal residue" evidence="1">
    <location>
        <position position="1"/>
    </location>
</feature>
<evidence type="ECO:0000313" key="1">
    <source>
        <dbReference type="EMBL" id="CAG8836377.1"/>
    </source>
</evidence>
<reference evidence="1 2" key="1">
    <citation type="submission" date="2021-06" db="EMBL/GenBank/DDBJ databases">
        <authorList>
            <person name="Kallberg Y."/>
            <person name="Tangrot J."/>
            <person name="Rosling A."/>
        </authorList>
    </citation>
    <scope>NUCLEOTIDE SEQUENCE [LARGE SCALE GENOMIC DNA]</scope>
    <source>
        <strain evidence="1 2">120-4 pot B 10/14</strain>
    </source>
</reference>
<protein>
    <submittedName>
        <fullName evidence="1">31207_t:CDS:1</fullName>
    </submittedName>
</protein>
<gene>
    <name evidence="1" type="ORF">GMARGA_LOCUS33006</name>
</gene>
<evidence type="ECO:0000313" key="2">
    <source>
        <dbReference type="Proteomes" id="UP000789901"/>
    </source>
</evidence>
<sequence>CTKEEELVKTQEISTQGLSKENIVEFINSYKIICKKRPKRTSYYSEN</sequence>
<keyword evidence="2" id="KW-1185">Reference proteome</keyword>
<feature type="non-terminal residue" evidence="1">
    <location>
        <position position="47"/>
    </location>
</feature>
<dbReference type="Proteomes" id="UP000789901">
    <property type="component" value="Unassembled WGS sequence"/>
</dbReference>